<evidence type="ECO:0000313" key="2">
    <source>
        <dbReference type="Proteomes" id="UP001046870"/>
    </source>
</evidence>
<protein>
    <submittedName>
        <fullName evidence="1">Uncharacterized protein</fullName>
    </submittedName>
</protein>
<organism evidence="1 2">
    <name type="scientific">Megalops atlanticus</name>
    <name type="common">Tarpon</name>
    <name type="synonym">Clupea gigantea</name>
    <dbReference type="NCBI Taxonomy" id="7932"/>
    <lineage>
        <taxon>Eukaryota</taxon>
        <taxon>Metazoa</taxon>
        <taxon>Chordata</taxon>
        <taxon>Craniata</taxon>
        <taxon>Vertebrata</taxon>
        <taxon>Euteleostomi</taxon>
        <taxon>Actinopterygii</taxon>
        <taxon>Neopterygii</taxon>
        <taxon>Teleostei</taxon>
        <taxon>Elopiformes</taxon>
        <taxon>Megalopidae</taxon>
        <taxon>Megalops</taxon>
    </lineage>
</organism>
<sequence>MMTTLPLPGKSNMPSEKTYKTDTLTLVFRTSFTSALLWIQGSRHFFTWILPVIRESMKISSQKFSAEQNMVRPERLQRSVHQLHRPFHCQ</sequence>
<accession>A0A9D3T6U8</accession>
<evidence type="ECO:0000313" key="1">
    <source>
        <dbReference type="EMBL" id="KAG7473887.1"/>
    </source>
</evidence>
<name>A0A9D3T6U8_MEGAT</name>
<dbReference type="EMBL" id="JAFDVH010000007">
    <property type="protein sequence ID" value="KAG7473887.1"/>
    <property type="molecule type" value="Genomic_DNA"/>
</dbReference>
<keyword evidence="2" id="KW-1185">Reference proteome</keyword>
<gene>
    <name evidence="1" type="ORF">MATL_G00100660</name>
</gene>
<dbReference type="Proteomes" id="UP001046870">
    <property type="component" value="Chromosome 7"/>
</dbReference>
<dbReference type="AlphaFoldDB" id="A0A9D3T6U8"/>
<comment type="caution">
    <text evidence="1">The sequence shown here is derived from an EMBL/GenBank/DDBJ whole genome shotgun (WGS) entry which is preliminary data.</text>
</comment>
<proteinExistence type="predicted"/>
<reference evidence="1" key="1">
    <citation type="submission" date="2021-01" db="EMBL/GenBank/DDBJ databases">
        <authorList>
            <person name="Zahm M."/>
            <person name="Roques C."/>
            <person name="Cabau C."/>
            <person name="Klopp C."/>
            <person name="Donnadieu C."/>
            <person name="Jouanno E."/>
            <person name="Lampietro C."/>
            <person name="Louis A."/>
            <person name="Herpin A."/>
            <person name="Echchiki A."/>
            <person name="Berthelot C."/>
            <person name="Parey E."/>
            <person name="Roest-Crollius H."/>
            <person name="Braasch I."/>
            <person name="Postlethwait J."/>
            <person name="Bobe J."/>
            <person name="Montfort J."/>
            <person name="Bouchez O."/>
            <person name="Begum T."/>
            <person name="Mejri S."/>
            <person name="Adams A."/>
            <person name="Chen W.-J."/>
            <person name="Guiguen Y."/>
        </authorList>
    </citation>
    <scope>NUCLEOTIDE SEQUENCE</scope>
    <source>
        <strain evidence="1">YG-15Mar2019-1</strain>
        <tissue evidence="1">Brain</tissue>
    </source>
</reference>